<dbReference type="GO" id="GO:0043130">
    <property type="term" value="F:ubiquitin binding"/>
    <property type="evidence" value="ECO:0007669"/>
    <property type="project" value="InterPro"/>
</dbReference>
<reference evidence="8 9" key="1">
    <citation type="journal article" date="2016" name="Mol. Biol. Evol.">
        <title>Comparative Genomics of Early-Diverging Mushroom-Forming Fungi Provides Insights into the Origins of Lignocellulose Decay Capabilities.</title>
        <authorList>
            <person name="Nagy L.G."/>
            <person name="Riley R."/>
            <person name="Tritt A."/>
            <person name="Adam C."/>
            <person name="Daum C."/>
            <person name="Floudas D."/>
            <person name="Sun H."/>
            <person name="Yadav J.S."/>
            <person name="Pangilinan J."/>
            <person name="Larsson K.H."/>
            <person name="Matsuura K."/>
            <person name="Barry K."/>
            <person name="Labutti K."/>
            <person name="Kuo R."/>
            <person name="Ohm R.A."/>
            <person name="Bhattacharya S.S."/>
            <person name="Shirouzu T."/>
            <person name="Yoshinaga Y."/>
            <person name="Martin F.M."/>
            <person name="Grigoriev I.V."/>
            <person name="Hibbett D.S."/>
        </authorList>
    </citation>
    <scope>NUCLEOTIDE SEQUENCE [LARGE SCALE GENOMIC DNA]</scope>
    <source>
        <strain evidence="8 9">HHB12733</strain>
    </source>
</reference>
<dbReference type="PANTHER" id="PTHR43066:SF21">
    <property type="entry name" value="UBIQUITIN-ASSOCIATED DOMAIN-CONTAINING PROTEIN 2"/>
    <property type="match status" value="1"/>
</dbReference>
<dbReference type="InterPro" id="IPR035952">
    <property type="entry name" value="Rhomboid-like_sf"/>
</dbReference>
<feature type="transmembrane region" description="Helical" evidence="5">
    <location>
        <begin position="12"/>
        <end position="31"/>
    </location>
</feature>
<dbReference type="InParanoid" id="A0A165K9H5"/>
<sequence length="334" mass="36689">MSFHHAPVTKGIMVVCGLASLAAALFDIKYYMHLQLIPHLWRDHQYWRLLIYPLAFANSSDLLIAESSLFLIGTNIERTFGSEKFASFAFVTTVLSTLLSFLSLALFHNIGLNSIPSGPYALIFSILYQHYRIVPSIYHFRIFGVSFSNKIFHYILPLQLFVGQAPGSAVAGAIGLLSGQLYRTDILGLKSYRLSPRIVRFSSRFLLPLLGSMRPPRRGASIGDEPPARRTMSTAASVAAGLGIPTALRPPAMQANTTQTAGRQTPDAQPTTLRSIVQELRGQGTPLGLRAPSEAEITQVASMFPDVRREDVIGALQRSDTTERAVEILLSTQT</sequence>
<evidence type="ECO:0000256" key="1">
    <source>
        <dbReference type="ARBA" id="ARBA00004141"/>
    </source>
</evidence>
<dbReference type="GO" id="GO:0004252">
    <property type="term" value="F:serine-type endopeptidase activity"/>
    <property type="evidence" value="ECO:0007669"/>
    <property type="project" value="InterPro"/>
</dbReference>
<dbReference type="InterPro" id="IPR003892">
    <property type="entry name" value="CUE"/>
</dbReference>
<dbReference type="Pfam" id="PF02845">
    <property type="entry name" value="CUE"/>
    <property type="match status" value="1"/>
</dbReference>
<keyword evidence="9" id="KW-1185">Reference proteome</keyword>
<keyword evidence="2 5" id="KW-0812">Transmembrane</keyword>
<evidence type="ECO:0000313" key="8">
    <source>
        <dbReference type="EMBL" id="KZT62856.1"/>
    </source>
</evidence>
<evidence type="ECO:0000256" key="2">
    <source>
        <dbReference type="ARBA" id="ARBA00022692"/>
    </source>
</evidence>
<dbReference type="OrthoDB" id="272778at2759"/>
<dbReference type="PANTHER" id="PTHR43066">
    <property type="entry name" value="RHOMBOID-RELATED PROTEIN"/>
    <property type="match status" value="1"/>
</dbReference>
<feature type="transmembrane region" description="Helical" evidence="5">
    <location>
        <begin position="85"/>
        <end position="107"/>
    </location>
</feature>
<evidence type="ECO:0000256" key="5">
    <source>
        <dbReference type="SAM" id="Phobius"/>
    </source>
</evidence>
<dbReference type="Gene3D" id="1.20.1540.10">
    <property type="entry name" value="Rhomboid-like"/>
    <property type="match status" value="1"/>
</dbReference>
<proteinExistence type="predicted"/>
<dbReference type="STRING" id="1353952.A0A165K9H5"/>
<dbReference type="GO" id="GO:0016020">
    <property type="term" value="C:membrane"/>
    <property type="evidence" value="ECO:0007669"/>
    <property type="project" value="UniProtKB-SubCell"/>
</dbReference>
<evidence type="ECO:0000313" key="9">
    <source>
        <dbReference type="Proteomes" id="UP000076842"/>
    </source>
</evidence>
<keyword evidence="4 5" id="KW-0472">Membrane</keyword>
<dbReference type="CDD" id="cd14279">
    <property type="entry name" value="CUE"/>
    <property type="match status" value="1"/>
</dbReference>
<dbReference type="Proteomes" id="UP000076842">
    <property type="component" value="Unassembled WGS sequence"/>
</dbReference>
<dbReference type="AlphaFoldDB" id="A0A165K9H5"/>
<comment type="subcellular location">
    <subcellularLocation>
        <location evidence="1">Membrane</location>
        <topology evidence="1">Multi-pass membrane protein</topology>
    </subcellularLocation>
</comment>
<feature type="domain" description="Peptidase S54 rhomboid" evidence="6">
    <location>
        <begin position="44"/>
        <end position="182"/>
    </location>
</feature>
<evidence type="ECO:0000256" key="3">
    <source>
        <dbReference type="ARBA" id="ARBA00022989"/>
    </source>
</evidence>
<organism evidence="8 9">
    <name type="scientific">Calocera cornea HHB12733</name>
    <dbReference type="NCBI Taxonomy" id="1353952"/>
    <lineage>
        <taxon>Eukaryota</taxon>
        <taxon>Fungi</taxon>
        <taxon>Dikarya</taxon>
        <taxon>Basidiomycota</taxon>
        <taxon>Agaricomycotina</taxon>
        <taxon>Dacrymycetes</taxon>
        <taxon>Dacrymycetales</taxon>
        <taxon>Dacrymycetaceae</taxon>
        <taxon>Calocera</taxon>
    </lineage>
</organism>
<evidence type="ECO:0000259" key="7">
    <source>
        <dbReference type="Pfam" id="PF02845"/>
    </source>
</evidence>
<evidence type="ECO:0000259" key="6">
    <source>
        <dbReference type="Pfam" id="PF01694"/>
    </source>
</evidence>
<keyword evidence="3 5" id="KW-1133">Transmembrane helix</keyword>
<dbReference type="SUPFAM" id="SSF144091">
    <property type="entry name" value="Rhomboid-like"/>
    <property type="match status" value="1"/>
</dbReference>
<protein>
    <recommendedName>
        <fullName evidence="10">CUE domain-containing protein</fullName>
    </recommendedName>
</protein>
<feature type="transmembrane region" description="Helical" evidence="5">
    <location>
        <begin position="51"/>
        <end position="73"/>
    </location>
</feature>
<dbReference type="EMBL" id="KV423914">
    <property type="protein sequence ID" value="KZT62856.1"/>
    <property type="molecule type" value="Genomic_DNA"/>
</dbReference>
<evidence type="ECO:0000256" key="4">
    <source>
        <dbReference type="ARBA" id="ARBA00023136"/>
    </source>
</evidence>
<dbReference type="InterPro" id="IPR022764">
    <property type="entry name" value="Peptidase_S54_rhomboid_dom"/>
</dbReference>
<evidence type="ECO:0008006" key="10">
    <source>
        <dbReference type="Google" id="ProtNLM"/>
    </source>
</evidence>
<feature type="domain" description="CUE" evidence="7">
    <location>
        <begin position="294"/>
        <end position="331"/>
    </location>
</feature>
<dbReference type="FunCoup" id="A0A165K9H5">
    <property type="interactions" value="6"/>
</dbReference>
<dbReference type="Pfam" id="PF01694">
    <property type="entry name" value="Rhomboid"/>
    <property type="match status" value="1"/>
</dbReference>
<accession>A0A165K9H5</accession>
<name>A0A165K9H5_9BASI</name>
<gene>
    <name evidence="8" type="ORF">CALCODRAFT_489370</name>
</gene>